<keyword evidence="3" id="KW-0143">Chaperone</keyword>
<evidence type="ECO:0000256" key="1">
    <source>
        <dbReference type="ARBA" id="ARBA00005261"/>
    </source>
</evidence>
<reference evidence="4" key="1">
    <citation type="submission" date="2021-03" db="EMBL/GenBank/DDBJ databases">
        <title>Chromosome level genome of the anhydrobiotic midge Polypedilum vanderplanki.</title>
        <authorList>
            <person name="Yoshida Y."/>
            <person name="Kikawada T."/>
            <person name="Gusev O."/>
        </authorList>
    </citation>
    <scope>NUCLEOTIDE SEQUENCE</scope>
    <source>
        <strain evidence="4">NIAS01</strain>
        <tissue evidence="4">Whole body or cell culture</tissue>
    </source>
</reference>
<dbReference type="PANTHER" id="PTHR15069">
    <property type="entry name" value="PROTEASOME ASSEMBLY CHAPERONE 1"/>
    <property type="match status" value="1"/>
</dbReference>
<keyword evidence="5" id="KW-1185">Reference proteome</keyword>
<gene>
    <name evidence="4" type="ORF">PVAND_009902</name>
</gene>
<dbReference type="Proteomes" id="UP001107558">
    <property type="component" value="Chromosome 1"/>
</dbReference>
<evidence type="ECO:0000256" key="2">
    <source>
        <dbReference type="ARBA" id="ARBA00019180"/>
    </source>
</evidence>
<name>A0A9J6CDZ1_POLVA</name>
<dbReference type="PANTHER" id="PTHR15069:SF1">
    <property type="entry name" value="PROTEASOME ASSEMBLY CHAPERONE 1"/>
    <property type="match status" value="1"/>
</dbReference>
<comment type="caution">
    <text evidence="4">The sequence shown here is derived from an EMBL/GenBank/DDBJ whole genome shotgun (WGS) entry which is preliminary data.</text>
</comment>
<accession>A0A9J6CDZ1</accession>
<dbReference type="GO" id="GO:0070628">
    <property type="term" value="F:proteasome binding"/>
    <property type="evidence" value="ECO:0007669"/>
    <property type="project" value="TreeGrafter"/>
</dbReference>
<evidence type="ECO:0000256" key="3">
    <source>
        <dbReference type="ARBA" id="ARBA00023186"/>
    </source>
</evidence>
<dbReference type="GO" id="GO:0080129">
    <property type="term" value="P:proteasome core complex assembly"/>
    <property type="evidence" value="ECO:0007669"/>
    <property type="project" value="TreeGrafter"/>
</dbReference>
<dbReference type="AlphaFoldDB" id="A0A9J6CDZ1"/>
<proteinExistence type="inferred from homology"/>
<evidence type="ECO:0000313" key="5">
    <source>
        <dbReference type="Proteomes" id="UP001107558"/>
    </source>
</evidence>
<comment type="similarity">
    <text evidence="1">Belongs to the PSMG1 family.</text>
</comment>
<dbReference type="OrthoDB" id="17536at2759"/>
<sequence length="205" mass="23548">MDLNFGEIIDQESRALQWKWREGTTKPNEINRLIVIEGINAKKIIETYVAKNIQPLCTSKSMQIYNIDNDVLCVAEEQDLNYYSSMTKFIEEFQIVSKDVILVSLQSLSEFKNDSKPENCLIRGINSKFNDIPALSSPNFISGVAAGVASNSIMHEKKFACYIIYVDIYDEESIKFILNHLQRVNLPFDDTVKIRALHHKSDLYM</sequence>
<dbReference type="EMBL" id="JADBJN010000001">
    <property type="protein sequence ID" value="KAG5680393.1"/>
    <property type="molecule type" value="Genomic_DNA"/>
</dbReference>
<evidence type="ECO:0000313" key="4">
    <source>
        <dbReference type="EMBL" id="KAG5680393.1"/>
    </source>
</evidence>
<dbReference type="GO" id="GO:0005783">
    <property type="term" value="C:endoplasmic reticulum"/>
    <property type="evidence" value="ECO:0007669"/>
    <property type="project" value="InterPro"/>
</dbReference>
<organism evidence="4 5">
    <name type="scientific">Polypedilum vanderplanki</name>
    <name type="common">Sleeping chironomid midge</name>
    <dbReference type="NCBI Taxonomy" id="319348"/>
    <lineage>
        <taxon>Eukaryota</taxon>
        <taxon>Metazoa</taxon>
        <taxon>Ecdysozoa</taxon>
        <taxon>Arthropoda</taxon>
        <taxon>Hexapoda</taxon>
        <taxon>Insecta</taxon>
        <taxon>Pterygota</taxon>
        <taxon>Neoptera</taxon>
        <taxon>Endopterygota</taxon>
        <taxon>Diptera</taxon>
        <taxon>Nematocera</taxon>
        <taxon>Chironomoidea</taxon>
        <taxon>Chironomidae</taxon>
        <taxon>Chironominae</taxon>
        <taxon>Polypedilum</taxon>
        <taxon>Polypedilum</taxon>
    </lineage>
</organism>
<protein>
    <recommendedName>
        <fullName evidence="2">Proteasome assembly chaperone 1</fullName>
    </recommendedName>
</protein>
<dbReference type="InterPro" id="IPR016565">
    <property type="entry name" value="Proteasome_assmbl_chp_1"/>
</dbReference>